<evidence type="ECO:0000256" key="3">
    <source>
        <dbReference type="ARBA" id="ARBA00022989"/>
    </source>
</evidence>
<evidence type="ECO:0000313" key="6">
    <source>
        <dbReference type="EMBL" id="WND03324.1"/>
    </source>
</evidence>
<evidence type="ECO:0000256" key="4">
    <source>
        <dbReference type="ARBA" id="ARBA00023136"/>
    </source>
</evidence>
<feature type="transmembrane region" description="Helical" evidence="5">
    <location>
        <begin position="76"/>
        <end position="95"/>
    </location>
</feature>
<dbReference type="RefSeq" id="WP_310799177.1">
    <property type="nucleotide sequence ID" value="NZ_CP123872.1"/>
</dbReference>
<dbReference type="PANTHER" id="PTHR10250:SF15">
    <property type="entry name" value="MICROSOMAL GLUTATHIONE S-TRANSFERASE-RELATED"/>
    <property type="match status" value="1"/>
</dbReference>
<evidence type="ECO:0000256" key="5">
    <source>
        <dbReference type="SAM" id="Phobius"/>
    </source>
</evidence>
<evidence type="ECO:0000256" key="1">
    <source>
        <dbReference type="ARBA" id="ARBA00004141"/>
    </source>
</evidence>
<protein>
    <submittedName>
        <fullName evidence="6">MAPEG family protein</fullName>
    </submittedName>
</protein>
<evidence type="ECO:0000256" key="2">
    <source>
        <dbReference type="ARBA" id="ARBA00022692"/>
    </source>
</evidence>
<organism evidence="6 7">
    <name type="scientific">Temperatibacter marinus</name>
    <dbReference type="NCBI Taxonomy" id="1456591"/>
    <lineage>
        <taxon>Bacteria</taxon>
        <taxon>Pseudomonadati</taxon>
        <taxon>Pseudomonadota</taxon>
        <taxon>Alphaproteobacteria</taxon>
        <taxon>Kordiimonadales</taxon>
        <taxon>Temperatibacteraceae</taxon>
        <taxon>Temperatibacter</taxon>
    </lineage>
</organism>
<keyword evidence="7" id="KW-1185">Reference proteome</keyword>
<dbReference type="SUPFAM" id="SSF161084">
    <property type="entry name" value="MAPEG domain-like"/>
    <property type="match status" value="1"/>
</dbReference>
<proteinExistence type="predicted"/>
<name>A0AA52H9V9_9PROT</name>
<dbReference type="GO" id="GO:0016020">
    <property type="term" value="C:membrane"/>
    <property type="evidence" value="ECO:0007669"/>
    <property type="project" value="UniProtKB-SubCell"/>
</dbReference>
<comment type="subcellular location">
    <subcellularLocation>
        <location evidence="1">Membrane</location>
        <topology evidence="1">Multi-pass membrane protein</topology>
    </subcellularLocation>
</comment>
<dbReference type="Pfam" id="PF01124">
    <property type="entry name" value="MAPEG"/>
    <property type="match status" value="1"/>
</dbReference>
<dbReference type="InterPro" id="IPR023352">
    <property type="entry name" value="MAPEG-like_dom_sf"/>
</dbReference>
<reference evidence="6" key="1">
    <citation type="submission" date="2023-04" db="EMBL/GenBank/DDBJ databases">
        <title>Complete genome sequence of Temperatibacter marinus.</title>
        <authorList>
            <person name="Rong J.-C."/>
            <person name="Yi M.-L."/>
            <person name="Zhao Q."/>
        </authorList>
    </citation>
    <scope>NUCLEOTIDE SEQUENCE</scope>
    <source>
        <strain evidence="6">NBRC 110045</strain>
    </source>
</reference>
<keyword evidence="2 5" id="KW-0812">Transmembrane</keyword>
<dbReference type="PANTHER" id="PTHR10250">
    <property type="entry name" value="MICROSOMAL GLUTATHIONE S-TRANSFERASE"/>
    <property type="match status" value="1"/>
</dbReference>
<gene>
    <name evidence="6" type="ORF">QGN29_02935</name>
</gene>
<dbReference type="GO" id="GO:0006691">
    <property type="term" value="P:leukotriene metabolic process"/>
    <property type="evidence" value="ECO:0007669"/>
    <property type="project" value="UniProtKB-ARBA"/>
</dbReference>
<dbReference type="Proteomes" id="UP001268683">
    <property type="component" value="Chromosome"/>
</dbReference>
<dbReference type="AlphaFoldDB" id="A0AA52H9V9"/>
<sequence>MDALLYTKLVTILSALMLIWFALKVGGARGKHEIKAPSVSGPDEFNRVYRAHQNTVEMMVVFLPTLWVFSSLVNDLYAGILGIIWILGRVLYFFAYCKEASKRARGFLISFLALMVMIIWSLVNMVGLLI</sequence>
<dbReference type="GO" id="GO:0004364">
    <property type="term" value="F:glutathione transferase activity"/>
    <property type="evidence" value="ECO:0007669"/>
    <property type="project" value="TreeGrafter"/>
</dbReference>
<dbReference type="InterPro" id="IPR050997">
    <property type="entry name" value="MAPEG"/>
</dbReference>
<feature type="transmembrane region" description="Helical" evidence="5">
    <location>
        <begin position="107"/>
        <end position="129"/>
    </location>
</feature>
<accession>A0AA52H9V9</accession>
<dbReference type="Gene3D" id="1.20.120.550">
    <property type="entry name" value="Membrane associated eicosanoid/glutathione metabolism-like domain"/>
    <property type="match status" value="1"/>
</dbReference>
<keyword evidence="4 5" id="KW-0472">Membrane</keyword>
<dbReference type="EMBL" id="CP123872">
    <property type="protein sequence ID" value="WND03324.1"/>
    <property type="molecule type" value="Genomic_DNA"/>
</dbReference>
<dbReference type="InterPro" id="IPR001129">
    <property type="entry name" value="Membr-assoc_MAPEG"/>
</dbReference>
<keyword evidence="3 5" id="KW-1133">Transmembrane helix</keyword>
<dbReference type="GO" id="GO:0004602">
    <property type="term" value="F:glutathione peroxidase activity"/>
    <property type="evidence" value="ECO:0007669"/>
    <property type="project" value="TreeGrafter"/>
</dbReference>
<feature type="transmembrane region" description="Helical" evidence="5">
    <location>
        <begin position="6"/>
        <end position="23"/>
    </location>
</feature>
<dbReference type="KEGG" id="tmk:QGN29_02935"/>
<evidence type="ECO:0000313" key="7">
    <source>
        <dbReference type="Proteomes" id="UP001268683"/>
    </source>
</evidence>